<sequence>MKKNIFNRLTFSFVLFAFAIMLTLVGCGKTETPVPTPSTPQAETPKPERPDIILATTTSTQDSGLLDVLIPDFEKKTGYKVKTIAVGTGAALAMGEKGDADVLLVHAPSSEKKLVDNQTAINYQLVMHNDFVIVGPSADPAKVKETKSVVDAFKGIAATSSIFVTRGDDSGTDKMEKALWVKANVKPTADKYQSTGQGMGQTLTIASEKAGYTLTDRATYLATKKNLKLDILLQGDAALLNIYHVMQVNPEKFPKVNADGAKAFVEYMINPDTQATIGSFGKDKFGEALFFADAGK</sequence>
<evidence type="ECO:0000313" key="3">
    <source>
        <dbReference type="Proteomes" id="UP000005262"/>
    </source>
</evidence>
<feature type="domain" description="PBP" evidence="1">
    <location>
        <begin position="46"/>
        <end position="270"/>
    </location>
</feature>
<reference evidence="3" key="2">
    <citation type="submission" date="2012-08" db="EMBL/GenBank/DDBJ databases">
        <title>Finished genome of Desulfosporosinus meridiei DSM 13257.</title>
        <authorList>
            <person name="Huntemann M."/>
            <person name="Wei C.-L."/>
            <person name="Han J."/>
            <person name="Detter J.C."/>
            <person name="Han C."/>
            <person name="Davenport K."/>
            <person name="Daligault H."/>
            <person name="Erkkila T."/>
            <person name="Gu W."/>
            <person name="Munk A.C.C."/>
            <person name="Teshima H."/>
            <person name="Xu Y."/>
            <person name="Chain P."/>
            <person name="Tapia R."/>
            <person name="Chen A."/>
            <person name="Krypides N."/>
            <person name="Mavromatis K."/>
            <person name="Markowitz V."/>
            <person name="Szeto E."/>
            <person name="Ivanova N."/>
            <person name="Mikhailova N."/>
            <person name="Ovchinnikova G."/>
            <person name="Pagani I."/>
            <person name="Pati A."/>
            <person name="Goodwin L."/>
            <person name="Peters L."/>
            <person name="Pitluck S."/>
            <person name="Woyke T."/>
            <person name="Pester M."/>
            <person name="Spring S."/>
            <person name="Ollivier B."/>
            <person name="Rattei T."/>
            <person name="Klenk H.-P."/>
            <person name="Wagner M."/>
            <person name="Loy A."/>
        </authorList>
    </citation>
    <scope>NUCLEOTIDE SEQUENCE [LARGE SCALE GENOMIC DNA]</scope>
    <source>
        <strain evidence="3">ATCC BAA-275 / DSM 13257 / NCIMB 13706 / S10</strain>
    </source>
</reference>
<protein>
    <submittedName>
        <fullName evidence="2">ABC-type tungstate transport system, permease component</fullName>
    </submittedName>
</protein>
<organism evidence="2 3">
    <name type="scientific">Desulfosporosinus meridiei (strain ATCC BAA-275 / DSM 13257 / KCTC 12902 / NCIMB 13706 / S10)</name>
    <dbReference type="NCBI Taxonomy" id="768704"/>
    <lineage>
        <taxon>Bacteria</taxon>
        <taxon>Bacillati</taxon>
        <taxon>Bacillota</taxon>
        <taxon>Clostridia</taxon>
        <taxon>Eubacteriales</taxon>
        <taxon>Desulfitobacteriaceae</taxon>
        <taxon>Desulfosporosinus</taxon>
    </lineage>
</organism>
<dbReference type="InterPro" id="IPR024370">
    <property type="entry name" value="PBP_domain"/>
</dbReference>
<reference evidence="2 3" key="1">
    <citation type="journal article" date="2012" name="J. Bacteriol.">
        <title>Complete genome sequences of Desulfosporosinus orientis DSM765T, Desulfosporosinus youngiae DSM17734T, Desulfosporosinus meridiei DSM13257T, and Desulfosporosinus acidiphilus DSM22704T.</title>
        <authorList>
            <person name="Pester M."/>
            <person name="Brambilla E."/>
            <person name="Alazard D."/>
            <person name="Rattei T."/>
            <person name="Weinmaier T."/>
            <person name="Han J."/>
            <person name="Lucas S."/>
            <person name="Lapidus A."/>
            <person name="Cheng J.F."/>
            <person name="Goodwin L."/>
            <person name="Pitluck S."/>
            <person name="Peters L."/>
            <person name="Ovchinnikova G."/>
            <person name="Teshima H."/>
            <person name="Detter J.C."/>
            <person name="Han C.S."/>
            <person name="Tapia R."/>
            <person name="Land M.L."/>
            <person name="Hauser L."/>
            <person name="Kyrpides N.C."/>
            <person name="Ivanova N.N."/>
            <person name="Pagani I."/>
            <person name="Huntmann M."/>
            <person name="Wei C.L."/>
            <person name="Davenport K.W."/>
            <person name="Daligault H."/>
            <person name="Chain P.S."/>
            <person name="Chen A."/>
            <person name="Mavromatis K."/>
            <person name="Markowitz V."/>
            <person name="Szeto E."/>
            <person name="Mikhailova N."/>
            <person name="Pati A."/>
            <person name="Wagner M."/>
            <person name="Woyke T."/>
            <person name="Ollivier B."/>
            <person name="Klenk H.P."/>
            <person name="Spring S."/>
            <person name="Loy A."/>
        </authorList>
    </citation>
    <scope>NUCLEOTIDE SEQUENCE [LARGE SCALE GENOMIC DNA]</scope>
    <source>
        <strain evidence="3">ATCC BAA-275 / DSM 13257 / NCIMB 13706 / S10</strain>
    </source>
</reference>
<dbReference type="OrthoDB" id="186379at2"/>
<gene>
    <name evidence="2" type="ordered locus">Desmer_1193</name>
</gene>
<dbReference type="EMBL" id="CP003629">
    <property type="protein sequence ID" value="AFQ43210.1"/>
    <property type="molecule type" value="Genomic_DNA"/>
</dbReference>
<dbReference type="AlphaFoldDB" id="J7INM7"/>
<dbReference type="Gene3D" id="3.40.190.10">
    <property type="entry name" value="Periplasmic binding protein-like II"/>
    <property type="match status" value="2"/>
</dbReference>
<evidence type="ECO:0000259" key="1">
    <source>
        <dbReference type="Pfam" id="PF12849"/>
    </source>
</evidence>
<accession>J7INM7</accession>
<dbReference type="STRING" id="768704.Desmer_1193"/>
<dbReference type="HOGENOM" id="CLU_061511_0_0_9"/>
<dbReference type="RefSeq" id="WP_014902129.1">
    <property type="nucleotide sequence ID" value="NC_018515.1"/>
</dbReference>
<keyword evidence="3" id="KW-1185">Reference proteome</keyword>
<dbReference type="eggNOG" id="COG2998">
    <property type="taxonomic scope" value="Bacteria"/>
</dbReference>
<dbReference type="Proteomes" id="UP000005262">
    <property type="component" value="Chromosome"/>
</dbReference>
<dbReference type="SUPFAM" id="SSF53850">
    <property type="entry name" value="Periplasmic binding protein-like II"/>
    <property type="match status" value="1"/>
</dbReference>
<dbReference type="InterPro" id="IPR052738">
    <property type="entry name" value="ABC-Tungstate_binding"/>
</dbReference>
<dbReference type="KEGG" id="dmi:Desmer_1193"/>
<dbReference type="Pfam" id="PF12849">
    <property type="entry name" value="PBP_like_2"/>
    <property type="match status" value="1"/>
</dbReference>
<proteinExistence type="predicted"/>
<name>J7INM7_DESMD</name>
<dbReference type="PANTHER" id="PTHR37945">
    <property type="entry name" value="EXTRACELLULAR TUNGSTATE BINDING PROTEIN"/>
    <property type="match status" value="1"/>
</dbReference>
<evidence type="ECO:0000313" key="2">
    <source>
        <dbReference type="EMBL" id="AFQ43210.1"/>
    </source>
</evidence>
<dbReference type="PROSITE" id="PS51257">
    <property type="entry name" value="PROKAR_LIPOPROTEIN"/>
    <property type="match status" value="1"/>
</dbReference>
<dbReference type="PANTHER" id="PTHR37945:SF1">
    <property type="entry name" value="EXTRACELLULAR TUNGSTATE BINDING PROTEIN"/>
    <property type="match status" value="1"/>
</dbReference>